<accession>A0A1R3G5J0</accession>
<dbReference type="EMBL" id="AWUE01023548">
    <property type="protein sequence ID" value="OMO53359.1"/>
    <property type="molecule type" value="Genomic_DNA"/>
</dbReference>
<reference evidence="4" key="1">
    <citation type="submission" date="2013-09" db="EMBL/GenBank/DDBJ databases">
        <title>Corchorus olitorius genome sequencing.</title>
        <authorList>
            <person name="Alam M."/>
            <person name="Haque M.S."/>
            <person name="Islam M.S."/>
            <person name="Emdad E.M."/>
            <person name="Islam M.M."/>
            <person name="Ahmed B."/>
            <person name="Halim A."/>
            <person name="Hossen Q.M.M."/>
            <person name="Hossain M.Z."/>
            <person name="Ahmed R."/>
            <person name="Khan M.M."/>
            <person name="Islam R."/>
            <person name="Rashid M.M."/>
            <person name="Khan S.A."/>
            <person name="Rahman M.S."/>
            <person name="Alam M."/>
            <person name="Yahiya A.S."/>
            <person name="Khan M.S."/>
            <person name="Azam M.S."/>
            <person name="Haque T."/>
            <person name="Lashkar M.Z.H."/>
            <person name="Akhand A.I."/>
            <person name="Morshed G."/>
            <person name="Roy S."/>
            <person name="Uddin K.S."/>
            <person name="Rabeya T."/>
            <person name="Hossain A.S."/>
            <person name="Chowdhury A."/>
            <person name="Snigdha A.R."/>
            <person name="Mortoza M.S."/>
            <person name="Matin S.A."/>
            <person name="Hoque S.M.E."/>
            <person name="Islam M.K."/>
            <person name="Roy D.K."/>
            <person name="Haider R."/>
            <person name="Moosa M.M."/>
            <person name="Elias S.M."/>
            <person name="Hasan A.M."/>
            <person name="Jahan S."/>
            <person name="Shafiuddin M."/>
            <person name="Mahmood N."/>
            <person name="Shommy N.S."/>
        </authorList>
    </citation>
    <scope>NUCLEOTIDE SEQUENCE [LARGE SCALE GENOMIC DNA]</scope>
    <source>
        <strain evidence="4">cv. O-4</strain>
    </source>
</reference>
<keyword evidence="4" id="KW-1185">Reference proteome</keyword>
<dbReference type="PANTHER" id="PTHR11206">
    <property type="entry name" value="MULTIDRUG RESISTANCE PROTEIN"/>
    <property type="match status" value="1"/>
</dbReference>
<dbReference type="OrthoDB" id="2126698at2759"/>
<comment type="caution">
    <text evidence="3">The sequence shown here is derived from an EMBL/GenBank/DDBJ whole genome shotgun (WGS) entry which is preliminary data.</text>
</comment>
<feature type="transmembrane region" description="Helical" evidence="2">
    <location>
        <begin position="245"/>
        <end position="268"/>
    </location>
</feature>
<comment type="similarity">
    <text evidence="1">Belongs to the multi antimicrobial extrusion (MATE) (TC 2.A.66.1) family.</text>
</comment>
<evidence type="ECO:0000256" key="1">
    <source>
        <dbReference type="ARBA" id="ARBA00010199"/>
    </source>
</evidence>
<feature type="transmembrane region" description="Helical" evidence="2">
    <location>
        <begin position="288"/>
        <end position="309"/>
    </location>
</feature>
<evidence type="ECO:0000313" key="3">
    <source>
        <dbReference type="EMBL" id="OMO53359.1"/>
    </source>
</evidence>
<dbReference type="GO" id="GO:0042910">
    <property type="term" value="F:xenobiotic transmembrane transporter activity"/>
    <property type="evidence" value="ECO:0007669"/>
    <property type="project" value="InterPro"/>
</dbReference>
<feature type="transmembrane region" description="Helical" evidence="2">
    <location>
        <begin position="206"/>
        <end position="224"/>
    </location>
</feature>
<name>A0A1R3G5J0_9ROSI</name>
<dbReference type="AlphaFoldDB" id="A0A1R3G5J0"/>
<keyword evidence="2" id="KW-1133">Transmembrane helix</keyword>
<protein>
    <submittedName>
        <fullName evidence="3">Multi antimicrobial extrusion protein</fullName>
    </submittedName>
</protein>
<organism evidence="3 4">
    <name type="scientific">Corchorus olitorius</name>
    <dbReference type="NCBI Taxonomy" id="93759"/>
    <lineage>
        <taxon>Eukaryota</taxon>
        <taxon>Viridiplantae</taxon>
        <taxon>Streptophyta</taxon>
        <taxon>Embryophyta</taxon>
        <taxon>Tracheophyta</taxon>
        <taxon>Spermatophyta</taxon>
        <taxon>Magnoliopsida</taxon>
        <taxon>eudicotyledons</taxon>
        <taxon>Gunneridae</taxon>
        <taxon>Pentapetalae</taxon>
        <taxon>rosids</taxon>
        <taxon>malvids</taxon>
        <taxon>Malvales</taxon>
        <taxon>Malvaceae</taxon>
        <taxon>Grewioideae</taxon>
        <taxon>Apeibeae</taxon>
        <taxon>Corchorus</taxon>
    </lineage>
</organism>
<gene>
    <name evidence="3" type="ORF">COLO4_36763</name>
</gene>
<dbReference type="GO" id="GO:0015297">
    <property type="term" value="F:antiporter activity"/>
    <property type="evidence" value="ECO:0007669"/>
    <property type="project" value="InterPro"/>
</dbReference>
<feature type="transmembrane region" description="Helical" evidence="2">
    <location>
        <begin position="122"/>
        <end position="145"/>
    </location>
</feature>
<dbReference type="Pfam" id="PF01554">
    <property type="entry name" value="MatE"/>
    <property type="match status" value="2"/>
</dbReference>
<evidence type="ECO:0000256" key="2">
    <source>
        <dbReference type="SAM" id="Phobius"/>
    </source>
</evidence>
<keyword evidence="2" id="KW-0812">Transmembrane</keyword>
<proteinExistence type="inferred from homology"/>
<feature type="transmembrane region" description="Helical" evidence="2">
    <location>
        <begin position="44"/>
        <end position="66"/>
    </location>
</feature>
<evidence type="ECO:0000313" key="4">
    <source>
        <dbReference type="Proteomes" id="UP000187203"/>
    </source>
</evidence>
<keyword evidence="2" id="KW-0472">Membrane</keyword>
<dbReference type="GO" id="GO:0016020">
    <property type="term" value="C:membrane"/>
    <property type="evidence" value="ECO:0007669"/>
    <property type="project" value="InterPro"/>
</dbReference>
<dbReference type="Proteomes" id="UP000187203">
    <property type="component" value="Unassembled WGS sequence"/>
</dbReference>
<sequence>MEQEESIRSPTCAEASSVVSFSNGEQYCCNKTEIIKELKRQSQLAGPLVVVSFLQYSFLMISIMFVGHLGELSLASASMATAFASATGFSFMLGMGGALDTFCGQAYGAKQYNMVGVHMQRAMLVLAFLSLPISLLWAFTAQIFITCKQDREISMHAGVYARKKLLAFLKLGIPSALMVCLELSAYEGLVLMSGLLPNPMLETSMMSISYNIAAGVFRIPYGFGSAVSTRVSNELGAGNPRAACLAVKVVMLLVITESLSLSLITVALRNYLGHLYSNDDEVIRYLASIIPILAVSNFIDGIQGVLSVITMRTNWKLQAVKARERVYGSTVATSIQSNRHDEENPHI</sequence>
<dbReference type="STRING" id="93759.A0A1R3G5J0"/>
<dbReference type="InterPro" id="IPR002528">
    <property type="entry name" value="MATE_fam"/>
</dbReference>